<evidence type="ECO:0000313" key="1">
    <source>
        <dbReference type="EMBL" id="MCR2803912.1"/>
    </source>
</evidence>
<organism evidence="1 2">
    <name type="scientific">Paenibacillus soyae</name>
    <dbReference type="NCBI Taxonomy" id="2969249"/>
    <lineage>
        <taxon>Bacteria</taxon>
        <taxon>Bacillati</taxon>
        <taxon>Bacillota</taxon>
        <taxon>Bacilli</taxon>
        <taxon>Bacillales</taxon>
        <taxon>Paenibacillaceae</taxon>
        <taxon>Paenibacillus</taxon>
    </lineage>
</organism>
<keyword evidence="2" id="KW-1185">Reference proteome</keyword>
<reference evidence="1" key="1">
    <citation type="submission" date="2022-08" db="EMBL/GenBank/DDBJ databases">
        <title>The genomic sequence of strain Paenibacillus sp. SCIV0701.</title>
        <authorList>
            <person name="Zhao H."/>
        </authorList>
    </citation>
    <scope>NUCLEOTIDE SEQUENCE</scope>
    <source>
        <strain evidence="1">SCIV0701</strain>
    </source>
</reference>
<dbReference type="Proteomes" id="UP001141950">
    <property type="component" value="Unassembled WGS sequence"/>
</dbReference>
<evidence type="ECO:0000313" key="2">
    <source>
        <dbReference type="Proteomes" id="UP001141950"/>
    </source>
</evidence>
<protein>
    <submittedName>
        <fullName evidence="1">Uncharacterized protein</fullName>
    </submittedName>
</protein>
<gene>
    <name evidence="1" type="ORF">NQZ67_08450</name>
</gene>
<dbReference type="RefSeq" id="WP_257444545.1">
    <property type="nucleotide sequence ID" value="NZ_JANIPJ010000004.1"/>
</dbReference>
<comment type="caution">
    <text evidence="1">The sequence shown here is derived from an EMBL/GenBank/DDBJ whole genome shotgun (WGS) entry which is preliminary data.</text>
</comment>
<sequence>MRECLFHFKVIEGGSSKEYRALTMIPDGKHPEISDFMRSFEGLGYKVKLENERELIFHSLDSGDPYKIDITKIELKGEEQDDIAHDGELRAILSHLIRK</sequence>
<name>A0A9X2MPL3_9BACL</name>
<dbReference type="EMBL" id="JANIPJ010000004">
    <property type="protein sequence ID" value="MCR2803912.1"/>
    <property type="molecule type" value="Genomic_DNA"/>
</dbReference>
<dbReference type="AlphaFoldDB" id="A0A9X2MPL3"/>
<accession>A0A9X2MPL3</accession>
<proteinExistence type="predicted"/>